<feature type="transmembrane region" description="Helical" evidence="26">
    <location>
        <begin position="1565"/>
        <end position="1583"/>
    </location>
</feature>
<feature type="binding site" evidence="25">
    <location>
        <position position="915"/>
    </location>
    <ligand>
        <name>Mg(2+)</name>
        <dbReference type="ChEBI" id="CHEBI:18420"/>
    </ligand>
</feature>
<keyword evidence="7" id="KW-0963">Cytoplasm</keyword>
<dbReference type="Gene3D" id="2.70.150.10">
    <property type="entry name" value="Calcium-transporting ATPase, cytoplasmic transduction domain A"/>
    <property type="match status" value="1"/>
</dbReference>
<evidence type="ECO:0000256" key="25">
    <source>
        <dbReference type="PIRSR" id="PIRSR606539-3"/>
    </source>
</evidence>
<proteinExistence type="inferred from homology"/>
<dbReference type="Proteomes" id="UP000183832">
    <property type="component" value="Unassembled WGS sequence"/>
</dbReference>
<feature type="binding site" evidence="24">
    <location>
        <position position="1342"/>
    </location>
    <ligand>
        <name>ATP</name>
        <dbReference type="ChEBI" id="CHEBI:30616"/>
    </ligand>
</feature>
<dbReference type="InterPro" id="IPR002317">
    <property type="entry name" value="Ser-tRNA-ligase_type_1"/>
</dbReference>
<dbReference type="Pfam" id="PF00587">
    <property type="entry name" value="tRNA-synt_2b"/>
    <property type="match status" value="1"/>
</dbReference>
<keyword evidence="29" id="KW-1185">Reference proteome</keyword>
<feature type="binding site" evidence="24">
    <location>
        <position position="914"/>
    </location>
    <ligand>
        <name>ATP</name>
        <dbReference type="ChEBI" id="CHEBI:30616"/>
    </ligand>
</feature>
<dbReference type="SFLD" id="SFLDF00027">
    <property type="entry name" value="p-type_atpase"/>
    <property type="match status" value="1"/>
</dbReference>
<feature type="transmembrane region" description="Helical" evidence="26">
    <location>
        <begin position="1399"/>
        <end position="1419"/>
    </location>
</feature>
<dbReference type="NCBIfam" id="TIGR00414">
    <property type="entry name" value="serS"/>
    <property type="match status" value="1"/>
</dbReference>
<keyword evidence="6" id="KW-0813">Transport</keyword>
<evidence type="ECO:0000256" key="7">
    <source>
        <dbReference type="ARBA" id="ARBA00022490"/>
    </source>
</evidence>
<keyword evidence="18 26" id="KW-0472">Membrane</keyword>
<dbReference type="GO" id="GO:0005524">
    <property type="term" value="F:ATP binding"/>
    <property type="evidence" value="ECO:0007669"/>
    <property type="project" value="UniProtKB-UniRule"/>
</dbReference>
<evidence type="ECO:0000256" key="26">
    <source>
        <dbReference type="RuleBase" id="RU362033"/>
    </source>
</evidence>
<reference evidence="28 29" key="1">
    <citation type="submission" date="2015-04" db="EMBL/GenBank/DDBJ databases">
        <authorList>
            <person name="Syromyatnikov M.Y."/>
            <person name="Popov V.N."/>
        </authorList>
    </citation>
    <scope>NUCLEOTIDE SEQUENCE [LARGE SCALE GENOMIC DNA]</scope>
</reference>
<evidence type="ECO:0000259" key="27">
    <source>
        <dbReference type="PROSITE" id="PS50862"/>
    </source>
</evidence>
<dbReference type="InterPro" id="IPR008250">
    <property type="entry name" value="ATPase_P-typ_transduc_dom_A_sf"/>
</dbReference>
<feature type="binding site" evidence="24">
    <location>
        <position position="1150"/>
    </location>
    <ligand>
        <name>ATP</name>
        <dbReference type="ChEBI" id="CHEBI:30616"/>
    </ligand>
</feature>
<comment type="similarity">
    <text evidence="5">Belongs to the class-II aminoacyl-tRNA synthetase family. Type-1 seryl-tRNA synthetase subfamily.</text>
</comment>
<feature type="active site" description="4-aspartylphosphate intermediate" evidence="23">
    <location>
        <position position="913"/>
    </location>
</feature>
<keyword evidence="10 25" id="KW-0479">Metal-binding</keyword>
<dbReference type="SUPFAM" id="SSF55681">
    <property type="entry name" value="Class II aaRS and biotin synthetases"/>
    <property type="match status" value="1"/>
</dbReference>
<dbReference type="GO" id="GO:0006434">
    <property type="term" value="P:seryl-tRNA aminoacylation"/>
    <property type="evidence" value="ECO:0007669"/>
    <property type="project" value="InterPro"/>
</dbReference>
<evidence type="ECO:0000313" key="28">
    <source>
        <dbReference type="EMBL" id="CRL00493.1"/>
    </source>
</evidence>
<evidence type="ECO:0000256" key="1">
    <source>
        <dbReference type="ARBA" id="ARBA00001946"/>
    </source>
</evidence>
<dbReference type="InterPro" id="IPR018303">
    <property type="entry name" value="ATPase_P-typ_P_site"/>
</dbReference>
<dbReference type="InterPro" id="IPR032631">
    <property type="entry name" value="P-type_ATPase_N"/>
</dbReference>
<dbReference type="InterPro" id="IPR032630">
    <property type="entry name" value="P_typ_ATPase_c"/>
</dbReference>
<evidence type="ECO:0000256" key="20">
    <source>
        <dbReference type="ARBA" id="ARBA00034036"/>
    </source>
</evidence>
<dbReference type="SUPFAM" id="SSF46589">
    <property type="entry name" value="tRNA-binding arm"/>
    <property type="match status" value="1"/>
</dbReference>
<evidence type="ECO:0000256" key="5">
    <source>
        <dbReference type="ARBA" id="ARBA00010728"/>
    </source>
</evidence>
<evidence type="ECO:0000256" key="15">
    <source>
        <dbReference type="ARBA" id="ARBA00022967"/>
    </source>
</evidence>
<evidence type="ECO:0000256" key="16">
    <source>
        <dbReference type="ARBA" id="ARBA00022989"/>
    </source>
</evidence>
<dbReference type="Pfam" id="PF16209">
    <property type="entry name" value="PhoLip_ATPase_N"/>
    <property type="match status" value="1"/>
</dbReference>
<dbReference type="Gene3D" id="3.30.930.10">
    <property type="entry name" value="Bira Bifunctional Protein, Domain 2"/>
    <property type="match status" value="1"/>
</dbReference>
<keyword evidence="15 26" id="KW-1278">Translocase</keyword>
<dbReference type="SUPFAM" id="SSF81665">
    <property type="entry name" value="Calcium ATPase, transmembrane domain M"/>
    <property type="match status" value="1"/>
</dbReference>
<dbReference type="InterPro" id="IPR001757">
    <property type="entry name" value="P_typ_ATPase"/>
</dbReference>
<dbReference type="InterPro" id="IPR033729">
    <property type="entry name" value="SerRS_core"/>
</dbReference>
<keyword evidence="16 26" id="KW-1133">Transmembrane helix</keyword>
<evidence type="ECO:0000256" key="10">
    <source>
        <dbReference type="ARBA" id="ARBA00022723"/>
    </source>
</evidence>
<feature type="binding site" evidence="24">
    <location>
        <position position="1121"/>
    </location>
    <ligand>
        <name>ATP</name>
        <dbReference type="ChEBI" id="CHEBI:30616"/>
    </ligand>
</feature>
<feature type="binding site" evidence="24">
    <location>
        <position position="1232"/>
    </location>
    <ligand>
        <name>ATP</name>
        <dbReference type="ChEBI" id="CHEBI:30616"/>
    </ligand>
</feature>
<dbReference type="STRING" id="568069.A0A1J1IJS1"/>
<keyword evidence="13 25" id="KW-0460">Magnesium</keyword>
<dbReference type="Gene3D" id="3.40.1110.10">
    <property type="entry name" value="Calcium-transporting ATPase, cytoplasmic domain N"/>
    <property type="match status" value="1"/>
</dbReference>
<dbReference type="PANTHER" id="PTHR24092">
    <property type="entry name" value="PROBABLE PHOSPHOLIPID-TRANSPORTING ATPASE"/>
    <property type="match status" value="1"/>
</dbReference>
<evidence type="ECO:0000256" key="8">
    <source>
        <dbReference type="ARBA" id="ARBA00022598"/>
    </source>
</evidence>
<keyword evidence="12 24" id="KW-0067">ATP-binding</keyword>
<dbReference type="InterPro" id="IPR006539">
    <property type="entry name" value="P-type_ATPase_IV"/>
</dbReference>
<evidence type="ECO:0000256" key="18">
    <source>
        <dbReference type="ARBA" id="ARBA00023136"/>
    </source>
</evidence>
<dbReference type="SFLD" id="SFLDS00003">
    <property type="entry name" value="Haloacid_Dehalogenase"/>
    <property type="match status" value="1"/>
</dbReference>
<gene>
    <name evidence="28" type="ORF">CLUMA_CG013754</name>
</gene>
<dbReference type="InterPro" id="IPR059000">
    <property type="entry name" value="ATPase_P-type_domA"/>
</dbReference>
<dbReference type="InterPro" id="IPR023214">
    <property type="entry name" value="HAD_sf"/>
</dbReference>
<comment type="catalytic activity">
    <reaction evidence="21">
        <text>tRNA(Sec) + L-serine + ATP = L-seryl-tRNA(Sec) + AMP + diphosphate + H(+)</text>
        <dbReference type="Rhea" id="RHEA:42580"/>
        <dbReference type="Rhea" id="RHEA-COMP:9742"/>
        <dbReference type="Rhea" id="RHEA-COMP:10128"/>
        <dbReference type="ChEBI" id="CHEBI:15378"/>
        <dbReference type="ChEBI" id="CHEBI:30616"/>
        <dbReference type="ChEBI" id="CHEBI:33019"/>
        <dbReference type="ChEBI" id="CHEBI:33384"/>
        <dbReference type="ChEBI" id="CHEBI:78442"/>
        <dbReference type="ChEBI" id="CHEBI:78533"/>
        <dbReference type="ChEBI" id="CHEBI:456215"/>
        <dbReference type="EC" id="6.1.1.11"/>
    </reaction>
</comment>
<dbReference type="InterPro" id="IPR023299">
    <property type="entry name" value="ATPase_P-typ_cyto_dom_N"/>
</dbReference>
<dbReference type="EMBL" id="CVRI01000054">
    <property type="protein sequence ID" value="CRL00493.1"/>
    <property type="molecule type" value="Genomic_DNA"/>
</dbReference>
<comment type="similarity">
    <text evidence="4 26">Belongs to the cation transport ATPase (P-type) (TC 3.A.3) family. Type IV subfamily.</text>
</comment>
<feature type="binding site" evidence="24">
    <location>
        <position position="913"/>
    </location>
    <ligand>
        <name>ATP</name>
        <dbReference type="ChEBI" id="CHEBI:30616"/>
    </ligand>
</feature>
<dbReference type="FunFam" id="3.30.930.10:FF:000027">
    <property type="entry name" value="Serine--tRNA ligase, cytoplasmic"/>
    <property type="match status" value="1"/>
</dbReference>
<keyword evidence="8" id="KW-0436">Ligase</keyword>
<comment type="catalytic activity">
    <reaction evidence="22">
        <text>tRNA(Ser) + L-serine + ATP = L-seryl-tRNA(Ser) + AMP + diphosphate + H(+)</text>
        <dbReference type="Rhea" id="RHEA:12292"/>
        <dbReference type="Rhea" id="RHEA-COMP:9669"/>
        <dbReference type="Rhea" id="RHEA-COMP:9703"/>
        <dbReference type="ChEBI" id="CHEBI:15378"/>
        <dbReference type="ChEBI" id="CHEBI:30616"/>
        <dbReference type="ChEBI" id="CHEBI:33019"/>
        <dbReference type="ChEBI" id="CHEBI:33384"/>
        <dbReference type="ChEBI" id="CHEBI:78442"/>
        <dbReference type="ChEBI" id="CHEBI:78533"/>
        <dbReference type="ChEBI" id="CHEBI:456215"/>
        <dbReference type="EC" id="6.1.1.11"/>
    </reaction>
</comment>
<accession>A0A1J1IJS1</accession>
<dbReference type="InterPro" id="IPR002314">
    <property type="entry name" value="aa-tRNA-synt_IIb"/>
</dbReference>
<dbReference type="InterPro" id="IPR042103">
    <property type="entry name" value="SerRS_1_N_sf"/>
</dbReference>
<feature type="binding site" evidence="24">
    <location>
        <position position="1097"/>
    </location>
    <ligand>
        <name>ATP</name>
        <dbReference type="ChEBI" id="CHEBI:30616"/>
    </ligand>
</feature>
<dbReference type="FunFam" id="3.40.1110.10:FF:000067">
    <property type="entry name" value="Phospholipid-transporting ATPase"/>
    <property type="match status" value="1"/>
</dbReference>
<dbReference type="Pfam" id="PF16212">
    <property type="entry name" value="PhoLip_ATPase_C"/>
    <property type="match status" value="1"/>
</dbReference>
<dbReference type="GO" id="GO:0000287">
    <property type="term" value="F:magnesium ion binding"/>
    <property type="evidence" value="ECO:0007669"/>
    <property type="project" value="UniProtKB-UniRule"/>
</dbReference>
<dbReference type="Gene3D" id="3.40.50.1000">
    <property type="entry name" value="HAD superfamily/HAD-like"/>
    <property type="match status" value="1"/>
</dbReference>
<dbReference type="CDD" id="cd00770">
    <property type="entry name" value="SerRS_core"/>
    <property type="match status" value="1"/>
</dbReference>
<dbReference type="GO" id="GO:0005768">
    <property type="term" value="C:endosome"/>
    <property type="evidence" value="ECO:0007669"/>
    <property type="project" value="TreeGrafter"/>
</dbReference>
<evidence type="ECO:0000256" key="19">
    <source>
        <dbReference type="ARBA" id="ARBA00023146"/>
    </source>
</evidence>
<sequence>MVLDIEAFRSDKGGDPDKVRKNQEKRFKDLNLVETVIAQDKEWRNCRFKADNFNKLKNVCSKEIGERMKKKENPGSDDPVSNELIEKLENLKIDDLKPYTINQIKQVRAKIDEAIVANEKQLIQLETTRNSALREVGNWLHESVPLSNDEDENKVERTWGDCEAKGKYSHVDLIVMIDGMNGEKGAVVSGGRGYFLTGPAVFLEHALIQHSLHLLFEKGYTPLYTPFFMRREVMQEVAQLSQFDEELYKVIGKGSDKAEDGDEKYLIATSEQPIAAYHRDEWIAESALPIKYAGISTCFRQEVGSHGRDTRGIFRVHQFEKVEQFVLTSPHDNKSWEMMDEMIGNAENFCQSLGIPYRVVNIVSGALNHAAAKKLDLEAWFGGSGAFRELVSCSNCLDYQARRLLVRYGQSKKMNANVEFVHMLNATLCAATRVICAILETHQTETGVKVPQVLQKYMPEKYKTEIPFVKPAPIEVEAASKKAKKQKDAQKKDGENWTKNYKKIIKIEYLAMDSMSQSTPAHQLVTKETAPLINKPRSSGFFTGCWRRWFAPRELKSRTVYIGGRYQMAEKQKHQVKNEIRNQKYNIITFLPLVLFEQFRFFLNLYFLIMALSQFIPDVKIGYLYTYWGPLCFVLLVTIFREAIDDFRRYQRDREVNSQKYRRLMHNGGFESVPSSKLKVGDIIIVEKDERVPADLVLLRTSDKSGAVFVRTDQLDGETDWKLRLAVPATQKLPNDAELLNLNASVYIEKPQRDIHSFIGTFSQQEGSSEEESLDLQNTLWANTVVAAGSATGIVVYTGSETRSVMNNSQPRSKIGLLDMEINGLTKVLFCAVVGLAFVMMCLKGFSGPWYRYMFRFVLLFSYIIPISLRVNLDMGKAFYSWQMQNDPEVTGTVVRSTTIPEELGRISYLLTDKTGTLTQNEMVFKKIHLGTVAYGNDSFELVASTIQALSSNIHNDQSPSPSGSVFSTNVMRRPEGWRVWEAVKALALCHNVTPVYDENDAQSVAKSISVEIQTERTYQASSPDEIALVKWTEQVGLALVKRDLATITLQLTGVVRQSQDDNQSITTTSTDMSVNVVGSLSHEKFLKFQILQIFPFTSESKRMGIIVQDTVNGEITFYLKGADVVMNTIVQYNDWLNEESGNMAREGLRTLVVAKKTLTVEQYHDFESKYNAARLSITDRIQRVATVIESLEREMELLCLTGVEDRLQDQVRPTLEVIRNAGVRIWMLTGDKLETATCIAKSSHLVGRNQGLHVLKSIQTRTDAHLELNQFRRKQDCALVVSGESLEVCLQYYQYEFMELATSCPAVVCCRCSPTQKAEVVRLIQKHTGKRTCAVGDGGNDVSMIQQSDAGIGIEGREGKQASLAGDFSIPQFKFIAKLLLVHGRRSYKRSAQLSQFVIHRGLIISTMQAIFSAVFYLSSVSLYQGFLMVGYATIYTMFPVFSLVLDQDINEKVALRFPELYKDLAKGRSLSYKTFFMWVLISLCQGGVIMYGALILFEDEFIHIVAISFTALILTELIMVALTIRTWHRLMVLAELFSLALYLISLFFFRQYFDWEFIWTTDFLSKVSAITAVSCVPLYILKFLRQKCSPPSYVKLS</sequence>
<dbReference type="GO" id="GO:0140326">
    <property type="term" value="F:ATPase-coupled intramembrane lipid transporter activity"/>
    <property type="evidence" value="ECO:0007669"/>
    <property type="project" value="UniProtKB-EC"/>
</dbReference>
<feature type="transmembrane region" description="Helical" evidence="26">
    <location>
        <begin position="853"/>
        <end position="873"/>
    </location>
</feature>
<dbReference type="PROSITE" id="PS00154">
    <property type="entry name" value="ATPASE_E1_E2"/>
    <property type="match status" value="1"/>
</dbReference>
<feature type="binding site" evidence="24">
    <location>
        <position position="915"/>
    </location>
    <ligand>
        <name>ATP</name>
        <dbReference type="ChEBI" id="CHEBI:30616"/>
    </ligand>
</feature>
<evidence type="ECO:0000256" key="24">
    <source>
        <dbReference type="PIRSR" id="PIRSR606539-2"/>
    </source>
</evidence>
<dbReference type="FunFam" id="1.10.287.40:FF:000002">
    <property type="entry name" value="Serine--tRNA ligase, cytoplasmic"/>
    <property type="match status" value="1"/>
</dbReference>
<dbReference type="SUPFAM" id="SSF56784">
    <property type="entry name" value="HAD-like"/>
    <property type="match status" value="1"/>
</dbReference>
<feature type="binding site" evidence="25">
    <location>
        <position position="1342"/>
    </location>
    <ligand>
        <name>Mg(2+)</name>
        <dbReference type="ChEBI" id="CHEBI:18420"/>
    </ligand>
</feature>
<dbReference type="CDD" id="cd07541">
    <property type="entry name" value="P-type_ATPase_APLT_Neo1-like"/>
    <property type="match status" value="1"/>
</dbReference>
<dbReference type="PROSITE" id="PS50862">
    <property type="entry name" value="AA_TRNA_LIGASE_II"/>
    <property type="match status" value="1"/>
</dbReference>
<comment type="subcellular location">
    <subcellularLocation>
        <location evidence="3">Cytoplasm</location>
    </subcellularLocation>
    <subcellularLocation>
        <location evidence="2">Endomembrane system</location>
        <topology evidence="2">Multi-pass membrane protein</topology>
    </subcellularLocation>
    <subcellularLocation>
        <location evidence="26">Membrane</location>
        <topology evidence="26">Multi-pass membrane protein</topology>
    </subcellularLocation>
</comment>
<feature type="binding site" evidence="24">
    <location>
        <position position="1312"/>
    </location>
    <ligand>
        <name>ATP</name>
        <dbReference type="ChEBI" id="CHEBI:30616"/>
    </ligand>
</feature>
<evidence type="ECO:0000256" key="3">
    <source>
        <dbReference type="ARBA" id="ARBA00004496"/>
    </source>
</evidence>
<dbReference type="NCBIfam" id="TIGR01494">
    <property type="entry name" value="ATPase_P-type"/>
    <property type="match status" value="2"/>
</dbReference>
<dbReference type="OrthoDB" id="377733at2759"/>
<keyword evidence="14" id="KW-0648">Protein biosynthesis</keyword>
<feature type="binding site" evidence="24">
    <location>
        <position position="1341"/>
    </location>
    <ligand>
        <name>ATP</name>
        <dbReference type="ChEBI" id="CHEBI:30616"/>
    </ligand>
</feature>
<dbReference type="InterPro" id="IPR023298">
    <property type="entry name" value="ATPase_P-typ_TM_dom_sf"/>
</dbReference>
<dbReference type="GO" id="GO:0005802">
    <property type="term" value="C:trans-Golgi network"/>
    <property type="evidence" value="ECO:0007669"/>
    <property type="project" value="TreeGrafter"/>
</dbReference>
<evidence type="ECO:0000256" key="12">
    <source>
        <dbReference type="ARBA" id="ARBA00022840"/>
    </source>
</evidence>
<feature type="transmembrane region" description="Helical" evidence="26">
    <location>
        <begin position="828"/>
        <end position="847"/>
    </location>
</feature>
<comment type="cofactor">
    <cofactor evidence="1 25">
        <name>Mg(2+)</name>
        <dbReference type="ChEBI" id="CHEBI:18420"/>
    </cofactor>
</comment>
<dbReference type="GO" id="GO:0016887">
    <property type="term" value="F:ATP hydrolysis activity"/>
    <property type="evidence" value="ECO:0007669"/>
    <property type="project" value="InterPro"/>
</dbReference>
<feature type="transmembrane region" description="Helical" evidence="26">
    <location>
        <begin position="1477"/>
        <end position="1497"/>
    </location>
</feature>
<dbReference type="EC" id="7.6.2.1" evidence="26"/>
<evidence type="ECO:0000313" key="29">
    <source>
        <dbReference type="Proteomes" id="UP000183832"/>
    </source>
</evidence>
<feature type="binding site" evidence="25">
    <location>
        <position position="913"/>
    </location>
    <ligand>
        <name>Mg(2+)</name>
        <dbReference type="ChEBI" id="CHEBI:18420"/>
    </ligand>
</feature>
<dbReference type="GO" id="GO:0006897">
    <property type="term" value="P:endocytosis"/>
    <property type="evidence" value="ECO:0007669"/>
    <property type="project" value="TreeGrafter"/>
</dbReference>
<dbReference type="Pfam" id="PF02403">
    <property type="entry name" value="Seryl_tRNA_N"/>
    <property type="match status" value="1"/>
</dbReference>
<dbReference type="GO" id="GO:0005886">
    <property type="term" value="C:plasma membrane"/>
    <property type="evidence" value="ECO:0007669"/>
    <property type="project" value="TreeGrafter"/>
</dbReference>
<evidence type="ECO:0000256" key="11">
    <source>
        <dbReference type="ARBA" id="ARBA00022741"/>
    </source>
</evidence>
<dbReference type="Gene3D" id="1.10.287.40">
    <property type="entry name" value="Serine-tRNA synthetase, tRNA binding domain"/>
    <property type="match status" value="1"/>
</dbReference>
<feature type="binding site" evidence="24">
    <location>
        <position position="1318"/>
    </location>
    <ligand>
        <name>ATP</name>
        <dbReference type="ChEBI" id="CHEBI:30616"/>
    </ligand>
</feature>
<protein>
    <recommendedName>
        <fullName evidence="26">Phospholipid-transporting ATPase</fullName>
        <ecNumber evidence="26">7.6.2.1</ecNumber>
    </recommendedName>
</protein>
<feature type="binding site" evidence="24">
    <location>
        <position position="1026"/>
    </location>
    <ligand>
        <name>ATP</name>
        <dbReference type="ChEBI" id="CHEBI:30616"/>
    </ligand>
</feature>
<dbReference type="InterPro" id="IPR045864">
    <property type="entry name" value="aa-tRNA-synth_II/BPL/LPL"/>
</dbReference>
<keyword evidence="11 24" id="KW-0547">Nucleotide-binding</keyword>
<evidence type="ECO:0000256" key="9">
    <source>
        <dbReference type="ARBA" id="ARBA00022692"/>
    </source>
</evidence>
<feature type="transmembrane region" description="Helical" evidence="26">
    <location>
        <begin position="624"/>
        <end position="644"/>
    </location>
</feature>
<evidence type="ECO:0000256" key="13">
    <source>
        <dbReference type="ARBA" id="ARBA00022842"/>
    </source>
</evidence>
<evidence type="ECO:0000256" key="22">
    <source>
        <dbReference type="ARBA" id="ARBA00048823"/>
    </source>
</evidence>
<dbReference type="GO" id="GO:0045332">
    <property type="term" value="P:phospholipid translocation"/>
    <property type="evidence" value="ECO:0007669"/>
    <property type="project" value="TreeGrafter"/>
</dbReference>
<dbReference type="SUPFAM" id="SSF81660">
    <property type="entry name" value="Metal cation-transporting ATPase, ATP-binding domain N"/>
    <property type="match status" value="1"/>
</dbReference>
<feature type="binding site" evidence="24">
    <location>
        <position position="1230"/>
    </location>
    <ligand>
        <name>ATP</name>
        <dbReference type="ChEBI" id="CHEBI:30616"/>
    </ligand>
</feature>
<evidence type="ECO:0000256" key="2">
    <source>
        <dbReference type="ARBA" id="ARBA00004127"/>
    </source>
</evidence>
<dbReference type="SFLD" id="SFLDG00002">
    <property type="entry name" value="C1.7:_P-type_atpase_like"/>
    <property type="match status" value="1"/>
</dbReference>
<dbReference type="PANTHER" id="PTHR24092:SF5">
    <property type="entry name" value="PHOSPHOLIPID-TRANSPORTING ATPASE"/>
    <property type="match status" value="1"/>
</dbReference>
<feature type="transmembrane region" description="Helical" evidence="26">
    <location>
        <begin position="1532"/>
        <end position="1553"/>
    </location>
</feature>
<dbReference type="InterPro" id="IPR006195">
    <property type="entry name" value="aa-tRNA-synth_II"/>
</dbReference>
<keyword evidence="9 26" id="KW-0812">Transmembrane</keyword>
<feature type="transmembrane region" description="Helical" evidence="26">
    <location>
        <begin position="1425"/>
        <end position="1447"/>
    </location>
</feature>
<dbReference type="InterPro" id="IPR044492">
    <property type="entry name" value="P_typ_ATPase_HD_dom"/>
</dbReference>
<keyword evidence="17" id="KW-0445">Lipid transport</keyword>
<feature type="binding site" evidence="25">
    <location>
        <position position="1338"/>
    </location>
    <ligand>
        <name>Mg(2+)</name>
        <dbReference type="ChEBI" id="CHEBI:18420"/>
    </ligand>
</feature>
<dbReference type="Pfam" id="PF13246">
    <property type="entry name" value="Cation_ATPase"/>
    <property type="match status" value="1"/>
</dbReference>
<evidence type="ECO:0000256" key="21">
    <source>
        <dbReference type="ARBA" id="ARBA00047929"/>
    </source>
</evidence>
<evidence type="ECO:0000256" key="14">
    <source>
        <dbReference type="ARBA" id="ARBA00022917"/>
    </source>
</evidence>
<feature type="binding site" evidence="24">
    <location>
        <position position="1231"/>
    </location>
    <ligand>
        <name>ATP</name>
        <dbReference type="ChEBI" id="CHEBI:30616"/>
    </ligand>
</feature>
<keyword evidence="19" id="KW-0030">Aminoacyl-tRNA synthetase</keyword>
<dbReference type="NCBIfam" id="TIGR01652">
    <property type="entry name" value="ATPase-Plipid"/>
    <property type="match status" value="1"/>
</dbReference>
<dbReference type="InterPro" id="IPR015866">
    <property type="entry name" value="Ser-tRNA-synth_1_N"/>
</dbReference>
<feature type="transmembrane region" description="Helical" evidence="26">
    <location>
        <begin position="1503"/>
        <end position="1525"/>
    </location>
</feature>
<dbReference type="GO" id="GO:0006890">
    <property type="term" value="P:retrograde vesicle-mediated transport, Golgi to endoplasmic reticulum"/>
    <property type="evidence" value="ECO:0007669"/>
    <property type="project" value="TreeGrafter"/>
</dbReference>
<dbReference type="Pfam" id="PF00122">
    <property type="entry name" value="E1-E2_ATPase"/>
    <property type="match status" value="1"/>
</dbReference>
<evidence type="ECO:0000256" key="17">
    <source>
        <dbReference type="ARBA" id="ARBA00023055"/>
    </source>
</evidence>
<dbReference type="FunFam" id="3.40.50.1000:FF:000009">
    <property type="entry name" value="Phospholipid-transporting ATPase"/>
    <property type="match status" value="1"/>
</dbReference>
<evidence type="ECO:0000256" key="23">
    <source>
        <dbReference type="PIRSR" id="PIRSR606539-1"/>
    </source>
</evidence>
<dbReference type="SUPFAM" id="SSF81653">
    <property type="entry name" value="Calcium ATPase, transduction domain A"/>
    <property type="match status" value="1"/>
</dbReference>
<dbReference type="GO" id="GO:0004828">
    <property type="term" value="F:serine-tRNA ligase activity"/>
    <property type="evidence" value="ECO:0007669"/>
    <property type="project" value="UniProtKB-EC"/>
</dbReference>
<dbReference type="InterPro" id="IPR010978">
    <property type="entry name" value="tRNA-bd_arm"/>
</dbReference>
<name>A0A1J1IJS1_9DIPT</name>
<comment type="catalytic activity">
    <reaction evidence="20 26">
        <text>ATP + H2O + phospholipidSide 1 = ADP + phosphate + phospholipidSide 2.</text>
        <dbReference type="EC" id="7.6.2.1"/>
    </reaction>
</comment>
<evidence type="ECO:0000256" key="6">
    <source>
        <dbReference type="ARBA" id="ARBA00022448"/>
    </source>
</evidence>
<organism evidence="28 29">
    <name type="scientific">Clunio marinus</name>
    <dbReference type="NCBI Taxonomy" id="568069"/>
    <lineage>
        <taxon>Eukaryota</taxon>
        <taxon>Metazoa</taxon>
        <taxon>Ecdysozoa</taxon>
        <taxon>Arthropoda</taxon>
        <taxon>Hexapoda</taxon>
        <taxon>Insecta</taxon>
        <taxon>Pterygota</taxon>
        <taxon>Neoptera</taxon>
        <taxon>Endopterygota</taxon>
        <taxon>Diptera</taxon>
        <taxon>Nematocera</taxon>
        <taxon>Chironomoidea</taxon>
        <taxon>Chironomidae</taxon>
        <taxon>Clunio</taxon>
    </lineage>
</organism>
<evidence type="ECO:0000256" key="4">
    <source>
        <dbReference type="ARBA" id="ARBA00008109"/>
    </source>
</evidence>
<feature type="domain" description="Aminoacyl-transfer RNA synthetases class-II family profile" evidence="27">
    <location>
        <begin position="214"/>
        <end position="451"/>
    </location>
</feature>
<dbReference type="PRINTS" id="PR00981">
    <property type="entry name" value="TRNASYNTHSER"/>
</dbReference>
<dbReference type="InterPro" id="IPR036412">
    <property type="entry name" value="HAD-like_sf"/>
</dbReference>